<dbReference type="GO" id="GO:0000166">
    <property type="term" value="F:nucleotide binding"/>
    <property type="evidence" value="ECO:0007669"/>
    <property type="project" value="InterPro"/>
</dbReference>
<gene>
    <name evidence="6" type="ORF">EQG79_20510</name>
</gene>
<dbReference type="InterPro" id="IPR004104">
    <property type="entry name" value="Gfo/Idh/MocA-like_OxRdtase_C"/>
</dbReference>
<reference evidence="6 7" key="1">
    <citation type="submission" date="2019-01" db="EMBL/GenBank/DDBJ databases">
        <title>Spirosoma flava sp. nov., a propanil-degrading bacterium isolated from herbicide-contaminated soil.</title>
        <authorList>
            <person name="Zhang L."/>
            <person name="Jiang J.-D."/>
        </authorList>
    </citation>
    <scope>NUCLEOTIDE SEQUENCE [LARGE SCALE GENOMIC DNA]</scope>
    <source>
        <strain evidence="6 7">TY50</strain>
    </source>
</reference>
<evidence type="ECO:0000259" key="5">
    <source>
        <dbReference type="Pfam" id="PF22725"/>
    </source>
</evidence>
<dbReference type="Pfam" id="PF22725">
    <property type="entry name" value="GFO_IDH_MocA_C3"/>
    <property type="match status" value="1"/>
</dbReference>
<dbReference type="PRINTS" id="PR01775">
    <property type="entry name" value="GLFROXRDTASE"/>
</dbReference>
<dbReference type="Proteomes" id="UP000290407">
    <property type="component" value="Unassembled WGS sequence"/>
</dbReference>
<feature type="domain" description="Gfo/Idh/MocA-like oxidoreductase N-terminal" evidence="3">
    <location>
        <begin position="67"/>
        <end position="190"/>
    </location>
</feature>
<evidence type="ECO:0000256" key="1">
    <source>
        <dbReference type="ARBA" id="ARBA00010928"/>
    </source>
</evidence>
<dbReference type="PANTHER" id="PTHR22604:SF105">
    <property type="entry name" value="TRANS-1,2-DIHYDROBENZENE-1,2-DIOL DEHYDROGENASE"/>
    <property type="match status" value="1"/>
</dbReference>
<dbReference type="InterPro" id="IPR006311">
    <property type="entry name" value="TAT_signal"/>
</dbReference>
<sequence>MNRSPLFIPNSSLIRRDFIRHLGAAAVAIPSLATLASLQACGGSSNNETAGTDAAGSGRTESGRKLGIALVGLGKYSEGELAPALQETEYCRLAGIVSGTPEKIDKWKRKYDIPDKNAYTYKTFDQIADNPEIDIVYVVLPNALHAEYVIRAAQAGKHVICEKPMATTAEDCQKMIDACKKAGKKLSIGYRLHFEPHNLEMMRLGQKETYGKVNRIIAENGQKQGNDTPWRLGKGLAGGGPLPDVGVYCIQGAIYTKGQVPISVTAKFHPVTDKEKFKEVEEGIDFQLRFADGSVADCRTSYNDKYNKLRAEAASGWFELAPAYQYDGLKGETSRGKMDIENVNQQARQMDAFADCILNNKETTVPGEMGMRDVQLIEAIYRAAETGKPVSTADVRQVLDSTAVASR</sequence>
<evidence type="ECO:0000259" key="4">
    <source>
        <dbReference type="Pfam" id="PF02894"/>
    </source>
</evidence>
<name>A0A4Q2UH82_9BACT</name>
<feature type="domain" description="Gfo/Idh/MocA-like oxidoreductase C-terminal" evidence="4">
    <location>
        <begin position="344"/>
        <end position="391"/>
    </location>
</feature>
<protein>
    <submittedName>
        <fullName evidence="6">Gfo/Idh/MocA family oxidoreductase</fullName>
    </submittedName>
</protein>
<dbReference type="InterPro" id="IPR008354">
    <property type="entry name" value="Glc-Fru_OxRdtase_bac"/>
</dbReference>
<evidence type="ECO:0000313" key="6">
    <source>
        <dbReference type="EMBL" id="RYC67852.1"/>
    </source>
</evidence>
<proteinExistence type="inferred from homology"/>
<dbReference type="Gene3D" id="3.40.50.720">
    <property type="entry name" value="NAD(P)-binding Rossmann-like Domain"/>
    <property type="match status" value="1"/>
</dbReference>
<dbReference type="PROSITE" id="PS51318">
    <property type="entry name" value="TAT"/>
    <property type="match status" value="1"/>
</dbReference>
<dbReference type="EMBL" id="SBLB01000006">
    <property type="protein sequence ID" value="RYC67852.1"/>
    <property type="molecule type" value="Genomic_DNA"/>
</dbReference>
<dbReference type="RefSeq" id="WP_129603614.1">
    <property type="nucleotide sequence ID" value="NZ_SBLB01000006.1"/>
</dbReference>
<dbReference type="AlphaFoldDB" id="A0A4Q2UH82"/>
<evidence type="ECO:0000313" key="7">
    <source>
        <dbReference type="Proteomes" id="UP000290407"/>
    </source>
</evidence>
<evidence type="ECO:0000256" key="2">
    <source>
        <dbReference type="ARBA" id="ARBA00023002"/>
    </source>
</evidence>
<evidence type="ECO:0000259" key="3">
    <source>
        <dbReference type="Pfam" id="PF01408"/>
    </source>
</evidence>
<comment type="similarity">
    <text evidence="1">Belongs to the Gfo/Idh/MocA family.</text>
</comment>
<dbReference type="PANTHER" id="PTHR22604">
    <property type="entry name" value="OXIDOREDUCTASES"/>
    <property type="match status" value="1"/>
</dbReference>
<dbReference type="InterPro" id="IPR055170">
    <property type="entry name" value="GFO_IDH_MocA-like_dom"/>
</dbReference>
<dbReference type="InterPro" id="IPR050984">
    <property type="entry name" value="Gfo/Idh/MocA_domain"/>
</dbReference>
<comment type="caution">
    <text evidence="6">The sequence shown here is derived from an EMBL/GenBank/DDBJ whole genome shotgun (WGS) entry which is preliminary data.</text>
</comment>
<dbReference type="SUPFAM" id="SSF51735">
    <property type="entry name" value="NAD(P)-binding Rossmann-fold domains"/>
    <property type="match status" value="1"/>
</dbReference>
<keyword evidence="7" id="KW-1185">Reference proteome</keyword>
<feature type="domain" description="GFO/IDH/MocA-like oxidoreductase" evidence="5">
    <location>
        <begin position="203"/>
        <end position="311"/>
    </location>
</feature>
<dbReference type="InterPro" id="IPR000683">
    <property type="entry name" value="Gfo/Idh/MocA-like_OxRdtase_N"/>
</dbReference>
<dbReference type="Pfam" id="PF02894">
    <property type="entry name" value="GFO_IDH_MocA_C"/>
    <property type="match status" value="1"/>
</dbReference>
<organism evidence="6 7">
    <name type="scientific">Spirosoma sordidisoli</name>
    <dbReference type="NCBI Taxonomy" id="2502893"/>
    <lineage>
        <taxon>Bacteria</taxon>
        <taxon>Pseudomonadati</taxon>
        <taxon>Bacteroidota</taxon>
        <taxon>Cytophagia</taxon>
        <taxon>Cytophagales</taxon>
        <taxon>Cytophagaceae</taxon>
        <taxon>Spirosoma</taxon>
    </lineage>
</organism>
<dbReference type="SUPFAM" id="SSF55347">
    <property type="entry name" value="Glyceraldehyde-3-phosphate dehydrogenase-like, C-terminal domain"/>
    <property type="match status" value="1"/>
</dbReference>
<keyword evidence="2" id="KW-0560">Oxidoreductase</keyword>
<dbReference type="GO" id="GO:0016491">
    <property type="term" value="F:oxidoreductase activity"/>
    <property type="evidence" value="ECO:0007669"/>
    <property type="project" value="UniProtKB-KW"/>
</dbReference>
<accession>A0A4Q2UH82</accession>
<dbReference type="Pfam" id="PF01408">
    <property type="entry name" value="GFO_IDH_MocA"/>
    <property type="match status" value="1"/>
</dbReference>
<dbReference type="Gene3D" id="3.30.360.10">
    <property type="entry name" value="Dihydrodipicolinate Reductase, domain 2"/>
    <property type="match status" value="1"/>
</dbReference>
<dbReference type="InterPro" id="IPR036291">
    <property type="entry name" value="NAD(P)-bd_dom_sf"/>
</dbReference>